<dbReference type="GO" id="GO:0008168">
    <property type="term" value="F:methyltransferase activity"/>
    <property type="evidence" value="ECO:0007669"/>
    <property type="project" value="UniProtKB-KW"/>
</dbReference>
<gene>
    <name evidence="7" type="primary">gcvT_6</name>
    <name evidence="7" type="ORF">LAX5112_00992</name>
</gene>
<dbReference type="SUPFAM" id="SSF101790">
    <property type="entry name" value="Aminomethyltransferase beta-barrel domain"/>
    <property type="match status" value="1"/>
</dbReference>
<evidence type="ECO:0000313" key="8">
    <source>
        <dbReference type="Proteomes" id="UP000053235"/>
    </source>
</evidence>
<dbReference type="InterPro" id="IPR027266">
    <property type="entry name" value="TrmE/GcvT-like"/>
</dbReference>
<dbReference type="InterPro" id="IPR036188">
    <property type="entry name" value="FAD/NAD-bd_sf"/>
</dbReference>
<dbReference type="Proteomes" id="UP000053235">
    <property type="component" value="Unassembled WGS sequence"/>
</dbReference>
<dbReference type="GO" id="GO:0016491">
    <property type="term" value="F:oxidoreductase activity"/>
    <property type="evidence" value="ECO:0007669"/>
    <property type="project" value="UniProtKB-KW"/>
</dbReference>
<dbReference type="SUPFAM" id="SSF51905">
    <property type="entry name" value="FAD/NAD(P)-binding domain"/>
    <property type="match status" value="1"/>
</dbReference>
<dbReference type="Gene3D" id="3.30.9.10">
    <property type="entry name" value="D-Amino Acid Oxidase, subunit A, domain 2"/>
    <property type="match status" value="1"/>
</dbReference>
<dbReference type="Gene3D" id="3.50.50.60">
    <property type="entry name" value="FAD/NAD(P)-binding domain"/>
    <property type="match status" value="1"/>
</dbReference>
<feature type="domain" description="FAD dependent oxidoreductase central" evidence="6">
    <location>
        <begin position="368"/>
        <end position="421"/>
    </location>
</feature>
<dbReference type="OrthoDB" id="7156675at2"/>
<evidence type="ECO:0000259" key="3">
    <source>
        <dbReference type="Pfam" id="PF01266"/>
    </source>
</evidence>
<evidence type="ECO:0000259" key="5">
    <source>
        <dbReference type="Pfam" id="PF08669"/>
    </source>
</evidence>
<feature type="domain" description="Aminomethyltransferase C-terminal" evidence="5">
    <location>
        <begin position="724"/>
        <end position="803"/>
    </location>
</feature>
<evidence type="ECO:0000259" key="6">
    <source>
        <dbReference type="Pfam" id="PF16350"/>
    </source>
</evidence>
<feature type="domain" description="GCVT N-terminal" evidence="4">
    <location>
        <begin position="428"/>
        <end position="705"/>
    </location>
</feature>
<keyword evidence="7" id="KW-0808">Transferase</keyword>
<feature type="domain" description="FAD dependent oxidoreductase" evidence="3">
    <location>
        <begin position="6"/>
        <end position="364"/>
    </location>
</feature>
<dbReference type="InterPro" id="IPR006222">
    <property type="entry name" value="GCVT_N"/>
</dbReference>
<dbReference type="InterPro" id="IPR032503">
    <property type="entry name" value="FAO_M"/>
</dbReference>
<dbReference type="InterPro" id="IPR029043">
    <property type="entry name" value="GcvT/YgfZ_C"/>
</dbReference>
<dbReference type="EMBL" id="CXWD01000004">
    <property type="protein sequence ID" value="CTQ66504.1"/>
    <property type="molecule type" value="Genomic_DNA"/>
</dbReference>
<dbReference type="SUPFAM" id="SSF103025">
    <property type="entry name" value="Folate-binding domain"/>
    <property type="match status" value="1"/>
</dbReference>
<dbReference type="Pfam" id="PF01571">
    <property type="entry name" value="GCV_T"/>
    <property type="match status" value="1"/>
</dbReference>
<dbReference type="RefSeq" id="WP_055670899.1">
    <property type="nucleotide sequence ID" value="NZ_CXWD01000004.1"/>
</dbReference>
<dbReference type="Pfam" id="PF08669">
    <property type="entry name" value="GCV_T_C"/>
    <property type="match status" value="1"/>
</dbReference>
<accession>A0A0M6ZY90</accession>
<dbReference type="PROSITE" id="PS51257">
    <property type="entry name" value="PROKAR_LIPOPROTEIN"/>
    <property type="match status" value="1"/>
</dbReference>
<dbReference type="InterPro" id="IPR013977">
    <property type="entry name" value="GcvT_C"/>
</dbReference>
<sequence>MKTRTKVVVIGGGIAGCSTIYHLTQEGWTDVVLVERNELTSGTTWHSAAQVTNFGMNQTMVGLKSYSIRLYKELAEDPDYPINYHHADGGIRLANTEAQMQGYRHFASMARGMDVDFEVIDAQECARRHPLISTDNLLGGLWDPLDGDIDPAQLCQALARRARKAGAAVYRNTPVTGLTQHKDDTWTVHTEHGDIDCDIVVNAGGYRVNEIGAMMGVHHPVASMEHQYFLTEEIHAIKEAGRRMPLLRCPISDYYCRQEKNGLLVGFYEQDCKTWGMDGIDPHFVNALCPDDLDRVTDVLEGAFARMPALMDTGIHTVINGPITYTIDGAPLVGPIPGKRNAFCIIGLRAGLGEGGGHGWLLAQQIVHGEACYDTWCLDPRRFTGHANVELTALKAIEDYQNEFRFHFPHEHRPAGRSAKTTPLTPIMAVEGAEFTVVNGWERVDYIKPSPGFHPTLGFHFDEAFDVVASEVQHIQAHVGLCEVNGFNRIEITGSDRHAFLDGLFCGTVTKRGGRVGLGYLLNHHGMVKAEATVANIPASDRGPDRVWYGSAAASEYHDMDWLTAHLRADEDVEIKSLANDQTTLVLAGPKARAVLQSASRGDWSKEGFPWLSVRETFIGYAPATVMRVSFSGELAYEIHVPNASLYAAYLALRDAGKAHDLRLFGARAVESMRMEKGFLHWKADLISEFDPFETGLDRFVKLDKPDFVGKDALIQRQNDGPRKKLVTLKIDATHAPAYGGASLMQGGTVVGTVTSGDWGHRSSLNLAYAFVDTALSGEGTVLDLDLLGDRVSAEIIAPSPYDPGHTKMRG</sequence>
<dbReference type="PANTHER" id="PTHR43757">
    <property type="entry name" value="AMINOMETHYLTRANSFERASE"/>
    <property type="match status" value="1"/>
</dbReference>
<dbReference type="EC" id="2.1.2.10" evidence="7"/>
<reference evidence="8" key="1">
    <citation type="submission" date="2015-07" db="EMBL/GenBank/DDBJ databases">
        <authorList>
            <person name="Rodrigo-Torres Lidia"/>
            <person name="Arahal R.David."/>
        </authorList>
    </citation>
    <scope>NUCLEOTIDE SEQUENCE [LARGE SCALE GENOMIC DNA]</scope>
    <source>
        <strain evidence="8">CECT 5112</strain>
    </source>
</reference>
<dbReference type="Gene3D" id="2.40.30.110">
    <property type="entry name" value="Aminomethyltransferase beta-barrel domains"/>
    <property type="match status" value="1"/>
</dbReference>
<evidence type="ECO:0000256" key="2">
    <source>
        <dbReference type="ARBA" id="ARBA00023002"/>
    </source>
</evidence>
<dbReference type="STRING" id="388408.LAX5112_00992"/>
<proteinExistence type="inferred from homology"/>
<dbReference type="AlphaFoldDB" id="A0A0M6ZY90"/>
<name>A0A0M6ZY90_9HYPH</name>
<keyword evidence="2" id="KW-0560">Oxidoreductase</keyword>
<dbReference type="Gene3D" id="3.30.1360.120">
    <property type="entry name" value="Probable tRNA modification gtpase trme, domain 1"/>
    <property type="match status" value="1"/>
</dbReference>
<protein>
    <submittedName>
        <fullName evidence="7">Aminomethyltransferase</fullName>
        <ecNumber evidence="7">2.1.2.10</ecNumber>
    </submittedName>
</protein>
<dbReference type="Pfam" id="PF01266">
    <property type="entry name" value="DAO"/>
    <property type="match status" value="1"/>
</dbReference>
<keyword evidence="7" id="KW-0489">Methyltransferase</keyword>
<dbReference type="SUPFAM" id="SSF54373">
    <property type="entry name" value="FAD-linked reductases, C-terminal domain"/>
    <property type="match status" value="1"/>
</dbReference>
<organism evidence="7 8">
    <name type="scientific">Roseibium alexandrii</name>
    <dbReference type="NCBI Taxonomy" id="388408"/>
    <lineage>
        <taxon>Bacteria</taxon>
        <taxon>Pseudomonadati</taxon>
        <taxon>Pseudomonadota</taxon>
        <taxon>Alphaproteobacteria</taxon>
        <taxon>Hyphomicrobiales</taxon>
        <taxon>Stappiaceae</taxon>
        <taxon>Roseibium</taxon>
    </lineage>
</organism>
<dbReference type="PANTHER" id="PTHR43757:SF2">
    <property type="entry name" value="AMINOMETHYLTRANSFERASE, MITOCHONDRIAL"/>
    <property type="match status" value="1"/>
</dbReference>
<dbReference type="InterPro" id="IPR028896">
    <property type="entry name" value="GcvT/YgfZ/DmdA"/>
</dbReference>
<comment type="similarity">
    <text evidence="1">Belongs to the GcvT family.</text>
</comment>
<evidence type="ECO:0000259" key="4">
    <source>
        <dbReference type="Pfam" id="PF01571"/>
    </source>
</evidence>
<dbReference type="Pfam" id="PF16350">
    <property type="entry name" value="FAO_M"/>
    <property type="match status" value="1"/>
</dbReference>
<evidence type="ECO:0000313" key="7">
    <source>
        <dbReference type="EMBL" id="CTQ66504.1"/>
    </source>
</evidence>
<dbReference type="InterPro" id="IPR006076">
    <property type="entry name" value="FAD-dep_OxRdtase"/>
</dbReference>
<keyword evidence="8" id="KW-1185">Reference proteome</keyword>
<dbReference type="GO" id="GO:0004047">
    <property type="term" value="F:aminomethyltransferase activity"/>
    <property type="evidence" value="ECO:0007669"/>
    <property type="project" value="UniProtKB-EC"/>
</dbReference>
<dbReference type="Gene3D" id="3.30.70.1400">
    <property type="entry name" value="Aminomethyltransferase beta-barrel domains"/>
    <property type="match status" value="1"/>
</dbReference>
<evidence type="ECO:0000256" key="1">
    <source>
        <dbReference type="ARBA" id="ARBA00008609"/>
    </source>
</evidence>
<dbReference type="GO" id="GO:0032259">
    <property type="term" value="P:methylation"/>
    <property type="evidence" value="ECO:0007669"/>
    <property type="project" value="UniProtKB-KW"/>
</dbReference>